<dbReference type="PANTHER" id="PTHR13000:SF0">
    <property type="entry name" value="NUCLEOPORIN P54"/>
    <property type="match status" value="1"/>
</dbReference>
<comment type="caution">
    <text evidence="8">The sequence shown here is derived from an EMBL/GenBank/DDBJ whole genome shotgun (WGS) entry which is preliminary data.</text>
</comment>
<reference evidence="8" key="1">
    <citation type="submission" date="2021-03" db="EMBL/GenBank/DDBJ databases">
        <authorList>
            <person name="Palmer J.M."/>
        </authorList>
    </citation>
    <scope>NUCLEOTIDE SEQUENCE</scope>
    <source>
        <strain evidence="8">ARV_011</strain>
    </source>
</reference>
<dbReference type="InterPro" id="IPR025712">
    <property type="entry name" value="Nup54_alpha-helical_dom"/>
</dbReference>
<evidence type="ECO:0000256" key="4">
    <source>
        <dbReference type="ARBA" id="ARBA00023132"/>
    </source>
</evidence>
<dbReference type="GO" id="GO:0017056">
    <property type="term" value="F:structural constituent of nuclear pore"/>
    <property type="evidence" value="ECO:0007669"/>
    <property type="project" value="TreeGrafter"/>
</dbReference>
<name>A0A9P7V8D7_9ASCO</name>
<dbReference type="OrthoDB" id="6162375at2759"/>
<evidence type="ECO:0000256" key="3">
    <source>
        <dbReference type="ARBA" id="ARBA00022448"/>
    </source>
</evidence>
<keyword evidence="4" id="KW-0906">Nuclear pore complex</keyword>
<dbReference type="Pfam" id="PF13634">
    <property type="entry name" value="Nucleoporin_FG"/>
    <property type="match status" value="2"/>
</dbReference>
<dbReference type="GO" id="GO:0006999">
    <property type="term" value="P:nuclear pore organization"/>
    <property type="evidence" value="ECO:0007669"/>
    <property type="project" value="TreeGrafter"/>
</dbReference>
<keyword evidence="3" id="KW-0813">Transport</keyword>
<keyword evidence="5" id="KW-0539">Nucleus</keyword>
<keyword evidence="4" id="KW-0811">Translocation</keyword>
<evidence type="ECO:0000256" key="2">
    <source>
        <dbReference type="ARBA" id="ARBA00004620"/>
    </source>
</evidence>
<dbReference type="GO" id="GO:0031965">
    <property type="term" value="C:nuclear membrane"/>
    <property type="evidence" value="ECO:0007669"/>
    <property type="project" value="UniProtKB-SubCell"/>
</dbReference>
<keyword evidence="9" id="KW-1185">Reference proteome</keyword>
<dbReference type="EMBL" id="JAHMUF010000013">
    <property type="protein sequence ID" value="KAG7193271.1"/>
    <property type="molecule type" value="Genomic_DNA"/>
</dbReference>
<dbReference type="Proteomes" id="UP000790833">
    <property type="component" value="Unassembled WGS sequence"/>
</dbReference>
<feature type="domain" description="Nucleoporin Nup54 alpha-helical" evidence="7">
    <location>
        <begin position="380"/>
        <end position="517"/>
    </location>
</feature>
<evidence type="ECO:0000313" key="9">
    <source>
        <dbReference type="Proteomes" id="UP000790833"/>
    </source>
</evidence>
<evidence type="ECO:0000256" key="1">
    <source>
        <dbReference type="ARBA" id="ARBA00004567"/>
    </source>
</evidence>
<dbReference type="GO" id="GO:0044613">
    <property type="term" value="C:nuclear pore central transport channel"/>
    <property type="evidence" value="ECO:0007669"/>
    <property type="project" value="TreeGrafter"/>
</dbReference>
<feature type="compositionally biased region" description="Low complexity" evidence="6">
    <location>
        <begin position="21"/>
        <end position="42"/>
    </location>
</feature>
<feature type="compositionally biased region" description="Low complexity" evidence="6">
    <location>
        <begin position="275"/>
        <end position="289"/>
    </location>
</feature>
<feature type="compositionally biased region" description="Polar residues" evidence="6">
    <location>
        <begin position="295"/>
        <end position="328"/>
    </location>
</feature>
<evidence type="ECO:0000256" key="6">
    <source>
        <dbReference type="SAM" id="MobiDB-lite"/>
    </source>
</evidence>
<dbReference type="RefSeq" id="XP_043048819.1">
    <property type="nucleotide sequence ID" value="XM_043191847.1"/>
</dbReference>
<feature type="region of interest" description="Disordered" evidence="6">
    <location>
        <begin position="1"/>
        <end position="61"/>
    </location>
</feature>
<accession>A0A9P7V8D7</accession>
<dbReference type="GO" id="GO:0036228">
    <property type="term" value="P:protein localization to nuclear inner membrane"/>
    <property type="evidence" value="ECO:0007669"/>
    <property type="project" value="TreeGrafter"/>
</dbReference>
<dbReference type="GO" id="GO:0006607">
    <property type="term" value="P:NLS-bearing protein import into nucleus"/>
    <property type="evidence" value="ECO:0007669"/>
    <property type="project" value="TreeGrafter"/>
</dbReference>
<protein>
    <recommendedName>
        <fullName evidence="7">Nucleoporin Nup54 alpha-helical domain-containing protein</fullName>
    </recommendedName>
</protein>
<dbReference type="GeneID" id="66114408"/>
<keyword evidence="4" id="KW-0509">mRNA transport</keyword>
<sequence>MFGTAGQSTGGMFGNTGSSGFGNNNAPGASTGSNTGFSFGSNQNTNSGGLFGKQPANAATGGAAPATGGLFGGSTATNGQASGNLFGSTGNTLGAAGANASGALGGAFGTTSTTGGNTGGLFGANNASKPATSLGLFGGGGSTAATAPGAGGGLFGNASNTTASTGGSLFGNKSNVAGSNTTTGGGLFGATTVPAGGNSGGLFGNASNSGATSTTGGLFGNTNSNTSATSSLFGAKAATTGSSLFGGNQATTTGGLFGGQQQQQQQQQQQLQQSQQQQQQLQQPQQQPSFGWNKPQATTSLNSSLFNQSTTSQDTNSLALPSTSNSLTMAPKNGYAPSINDQLTKIIEDWDPASPKCVFKSHLYNKMGENEMQLLMNQPRPQNETAEDWDSAMRSRPSNLHYPVKITSFSEVATRVQVQIQHVAKSRSILTDINEKLQALSAKHELDNTTRILKAKAHHTRLSRRLLRLATVLAIVKLKGYPLLPEEEETSRQFEMLNSKLSDPNSPLSKFTDLFARVMLLKERAEEFNHQFNDALMGMNEEPQNGSKADETSKDEDDQTNALLNKLARILMKQQMGLNYVNEVLGHDQEALGKLIQK</sequence>
<gene>
    <name evidence="8" type="ORF">KQ657_001034</name>
</gene>
<dbReference type="AlphaFoldDB" id="A0A9P7V8D7"/>
<keyword evidence="4" id="KW-0653">Protein transport</keyword>
<dbReference type="Pfam" id="PF13874">
    <property type="entry name" value="Nup54"/>
    <property type="match status" value="1"/>
</dbReference>
<evidence type="ECO:0000259" key="7">
    <source>
        <dbReference type="Pfam" id="PF13874"/>
    </source>
</evidence>
<feature type="region of interest" description="Disordered" evidence="6">
    <location>
        <begin position="538"/>
        <end position="558"/>
    </location>
</feature>
<evidence type="ECO:0000256" key="5">
    <source>
        <dbReference type="ARBA" id="ARBA00023242"/>
    </source>
</evidence>
<evidence type="ECO:0000313" key="8">
    <source>
        <dbReference type="EMBL" id="KAG7193271.1"/>
    </source>
</evidence>
<dbReference type="PANTHER" id="PTHR13000">
    <property type="entry name" value="NUCLEOPORIN P54"/>
    <property type="match status" value="1"/>
</dbReference>
<proteinExistence type="predicted"/>
<feature type="region of interest" description="Disordered" evidence="6">
    <location>
        <begin position="275"/>
        <end position="333"/>
    </location>
</feature>
<comment type="subcellular location">
    <subcellularLocation>
        <location evidence="2">Nucleus membrane</location>
        <topology evidence="2">Peripheral membrane protein</topology>
        <orientation evidence="2">Nucleoplasmic side</orientation>
    </subcellularLocation>
    <subcellularLocation>
        <location evidence="1">Nucleus</location>
        <location evidence="1">Nuclear pore complex</location>
    </subcellularLocation>
</comment>
<dbReference type="InterPro" id="IPR024864">
    <property type="entry name" value="Nup54/Nup57/Nup44"/>
</dbReference>
<dbReference type="InterPro" id="IPR025574">
    <property type="entry name" value="Nucleoporin_FG_rpt"/>
</dbReference>
<feature type="compositionally biased region" description="Gly residues" evidence="6">
    <location>
        <begin position="8"/>
        <end position="20"/>
    </location>
</feature>
<organism evidence="8 9">
    <name type="scientific">Scheffersomyces spartinae</name>
    <dbReference type="NCBI Taxonomy" id="45513"/>
    <lineage>
        <taxon>Eukaryota</taxon>
        <taxon>Fungi</taxon>
        <taxon>Dikarya</taxon>
        <taxon>Ascomycota</taxon>
        <taxon>Saccharomycotina</taxon>
        <taxon>Pichiomycetes</taxon>
        <taxon>Debaryomycetaceae</taxon>
        <taxon>Scheffersomyces</taxon>
    </lineage>
</organism>